<accession>A0A7V1D165</accession>
<dbReference type="InterPro" id="IPR036188">
    <property type="entry name" value="FAD/NAD-bd_sf"/>
</dbReference>
<dbReference type="InterPro" id="IPR050816">
    <property type="entry name" value="Flavin-dep_Halogenase_NPB"/>
</dbReference>
<dbReference type="SUPFAM" id="SSF51905">
    <property type="entry name" value="FAD/NAD(P)-binding domain"/>
    <property type="match status" value="1"/>
</dbReference>
<dbReference type="PANTHER" id="PTHR43747">
    <property type="entry name" value="FAD-BINDING PROTEIN"/>
    <property type="match status" value="1"/>
</dbReference>
<name>A0A7V1D165_9GAMM</name>
<sequence length="414" mass="45866">MNTENQQYDVVIIGAGPSGAVAASLLVKRGWQVLVLEQQTFPRFSIGESLLPQCMVYLEQAGLLDALHENAASLGFQFKNGAAFQRSGEHASINFTEKFSQGPGTTYQVKRADFDKCLADGAQQQGAEIRYQHTVVAYNNLVDGAQLQVKDQLQNEYTVTARFILDASGFGRVLPRLLDLEQPSDFPVRSAFFSHFKDGIVDESFDRNKILINVHPIHKDIWYWLIPFSDGTASIGVVAEPTRFAKNAEPLACLNDFIEQDPFLAQLLNRRAAIGEARSISGYSANVKSLVGSNFALLGNAGEFLDPVFSSGVTIALKSAALIAPLVDRHLRGENVDFIADYSEPLQAGVDCFRTYVSAWYDGRFQDVIFYTEQNHQVREMISAILAGYAWDTDNPFVKQSERRLTTLVALCQS</sequence>
<dbReference type="Pfam" id="PF01494">
    <property type="entry name" value="FAD_binding_3"/>
    <property type="match status" value="1"/>
</dbReference>
<dbReference type="PANTHER" id="PTHR43747:SF1">
    <property type="entry name" value="SLR1998 PROTEIN"/>
    <property type="match status" value="1"/>
</dbReference>
<gene>
    <name evidence="2" type="ORF">ENH88_16395</name>
</gene>
<feature type="domain" description="FAD-binding" evidence="1">
    <location>
        <begin position="8"/>
        <end position="171"/>
    </location>
</feature>
<dbReference type="Gene3D" id="3.50.50.60">
    <property type="entry name" value="FAD/NAD(P)-binding domain"/>
    <property type="match status" value="1"/>
</dbReference>
<dbReference type="InterPro" id="IPR002938">
    <property type="entry name" value="FAD-bd"/>
</dbReference>
<dbReference type="Proteomes" id="UP000886188">
    <property type="component" value="Unassembled WGS sequence"/>
</dbReference>
<dbReference type="GO" id="GO:0071949">
    <property type="term" value="F:FAD binding"/>
    <property type="evidence" value="ECO:0007669"/>
    <property type="project" value="InterPro"/>
</dbReference>
<dbReference type="AlphaFoldDB" id="A0A7V1D165"/>
<dbReference type="EMBL" id="DRGM01000167">
    <property type="protein sequence ID" value="HEA17989.1"/>
    <property type="molecule type" value="Genomic_DNA"/>
</dbReference>
<organism evidence="2">
    <name type="scientific">Pseudoalteromonas prydzensis</name>
    <dbReference type="NCBI Taxonomy" id="182141"/>
    <lineage>
        <taxon>Bacteria</taxon>
        <taxon>Pseudomonadati</taxon>
        <taxon>Pseudomonadota</taxon>
        <taxon>Gammaproteobacteria</taxon>
        <taxon>Alteromonadales</taxon>
        <taxon>Pseudoalteromonadaceae</taxon>
        <taxon>Pseudoalteromonas</taxon>
    </lineage>
</organism>
<reference evidence="2" key="1">
    <citation type="journal article" date="2020" name="mSystems">
        <title>Genome- and Community-Level Interaction Insights into Carbon Utilization and Element Cycling Functions of Hydrothermarchaeota in Hydrothermal Sediment.</title>
        <authorList>
            <person name="Zhou Z."/>
            <person name="Liu Y."/>
            <person name="Xu W."/>
            <person name="Pan J."/>
            <person name="Luo Z.H."/>
            <person name="Li M."/>
        </authorList>
    </citation>
    <scope>NUCLEOTIDE SEQUENCE [LARGE SCALE GENOMIC DNA]</scope>
    <source>
        <strain evidence="2">HyVt-346</strain>
    </source>
</reference>
<evidence type="ECO:0000313" key="2">
    <source>
        <dbReference type="EMBL" id="HEA17989.1"/>
    </source>
</evidence>
<protein>
    <submittedName>
        <fullName evidence="2">NAD(P)/FAD-dependent oxidoreductase</fullName>
    </submittedName>
</protein>
<dbReference type="PRINTS" id="PR00420">
    <property type="entry name" value="RNGMNOXGNASE"/>
</dbReference>
<dbReference type="RefSeq" id="WP_304183807.1">
    <property type="nucleotide sequence ID" value="NZ_DRGM01000167.1"/>
</dbReference>
<comment type="caution">
    <text evidence="2">The sequence shown here is derived from an EMBL/GenBank/DDBJ whole genome shotgun (WGS) entry which is preliminary data.</text>
</comment>
<proteinExistence type="predicted"/>
<evidence type="ECO:0000259" key="1">
    <source>
        <dbReference type="Pfam" id="PF01494"/>
    </source>
</evidence>